<accession>A0A0E9XZC7</accession>
<protein>
    <submittedName>
        <fullName evidence="2">Uncharacterized protein</fullName>
    </submittedName>
</protein>
<name>A0A0E9XZC7_ANGAN</name>
<evidence type="ECO:0000256" key="1">
    <source>
        <dbReference type="SAM" id="Phobius"/>
    </source>
</evidence>
<sequence length="47" mass="5006">MRYITVSGSTSSTSCVILPLVFSSTNLLICSLACSVLPKSVLKPSDW</sequence>
<keyword evidence="1" id="KW-1133">Transmembrane helix</keyword>
<dbReference type="PROSITE" id="PS51257">
    <property type="entry name" value="PROKAR_LIPOPROTEIN"/>
    <property type="match status" value="1"/>
</dbReference>
<evidence type="ECO:0000313" key="2">
    <source>
        <dbReference type="EMBL" id="JAI08103.1"/>
    </source>
</evidence>
<keyword evidence="1" id="KW-0472">Membrane</keyword>
<organism evidence="2">
    <name type="scientific">Anguilla anguilla</name>
    <name type="common">European freshwater eel</name>
    <name type="synonym">Muraena anguilla</name>
    <dbReference type="NCBI Taxonomy" id="7936"/>
    <lineage>
        <taxon>Eukaryota</taxon>
        <taxon>Metazoa</taxon>
        <taxon>Chordata</taxon>
        <taxon>Craniata</taxon>
        <taxon>Vertebrata</taxon>
        <taxon>Euteleostomi</taxon>
        <taxon>Actinopterygii</taxon>
        <taxon>Neopterygii</taxon>
        <taxon>Teleostei</taxon>
        <taxon>Anguilliformes</taxon>
        <taxon>Anguillidae</taxon>
        <taxon>Anguilla</taxon>
    </lineage>
</organism>
<dbReference type="AlphaFoldDB" id="A0A0E9XZC7"/>
<dbReference type="EMBL" id="GBXM01000475">
    <property type="protein sequence ID" value="JAI08103.1"/>
    <property type="molecule type" value="Transcribed_RNA"/>
</dbReference>
<reference evidence="2" key="2">
    <citation type="journal article" date="2015" name="Fish Shellfish Immunol.">
        <title>Early steps in the European eel (Anguilla anguilla)-Vibrio vulnificus interaction in the gills: Role of the RtxA13 toxin.</title>
        <authorList>
            <person name="Callol A."/>
            <person name="Pajuelo D."/>
            <person name="Ebbesson L."/>
            <person name="Teles M."/>
            <person name="MacKenzie S."/>
            <person name="Amaro C."/>
        </authorList>
    </citation>
    <scope>NUCLEOTIDE SEQUENCE</scope>
</reference>
<feature type="transmembrane region" description="Helical" evidence="1">
    <location>
        <begin position="16"/>
        <end position="37"/>
    </location>
</feature>
<proteinExistence type="predicted"/>
<keyword evidence="1" id="KW-0812">Transmembrane</keyword>
<reference evidence="2" key="1">
    <citation type="submission" date="2014-11" db="EMBL/GenBank/DDBJ databases">
        <authorList>
            <person name="Amaro Gonzalez C."/>
        </authorList>
    </citation>
    <scope>NUCLEOTIDE SEQUENCE</scope>
</reference>